<dbReference type="InterPro" id="IPR002809">
    <property type="entry name" value="EMC3/TMCO1"/>
</dbReference>
<keyword evidence="3 5" id="KW-1133">Transmembrane helix</keyword>
<evidence type="ECO:0000256" key="2">
    <source>
        <dbReference type="ARBA" id="ARBA00022692"/>
    </source>
</evidence>
<accession>A0A9Q4L4V2</accession>
<dbReference type="SMART" id="SM01415">
    <property type="entry name" value="DUF106"/>
    <property type="match status" value="1"/>
</dbReference>
<dbReference type="AlphaFoldDB" id="A0A9Q4L4V2"/>
<dbReference type="PANTHER" id="PTHR42198">
    <property type="entry name" value="INTEGRAL MEMBRANE PROTEIN"/>
    <property type="match status" value="1"/>
</dbReference>
<sequence length="288" mass="30763">MTVSESRFVTDDERAAALATVLRAAEEGDGTVAWATVEGDISREHWGAMLARGVLVPAGDRFVLEDPTAVREALADREFDSPEPEGWSGRDAAAVVGACSLLAGYQVTAIRDAVAAALDVAVGPAVAVLPFPAVVFALAVATTVAATVVRRRSDPPETDGLRHRSRELRERLAAARARGDDAAADRLADRRRELVAGQALLLTDHLKVLARTMLLTVPVFLYLSWLVVAPVHAAMPLVTVTPILGDIVWTARVVGPVRAWMTWYALCSIASSLVVRRVVPDRFGTTAS</sequence>
<comment type="caution">
    <text evidence="6">The sequence shown here is derived from an EMBL/GenBank/DDBJ whole genome shotgun (WGS) entry which is preliminary data.</text>
</comment>
<keyword evidence="2 5" id="KW-0812">Transmembrane</keyword>
<dbReference type="PANTHER" id="PTHR42198:SF1">
    <property type="entry name" value="INTEGRAL MEMBRANE PROTEIN"/>
    <property type="match status" value="1"/>
</dbReference>
<reference evidence="6" key="1">
    <citation type="submission" date="2022-06" db="EMBL/GenBank/DDBJ databases">
        <title>Natrinema sp. a new haloarchaeum isolate from saline soil.</title>
        <authorList>
            <person name="Strakova D."/>
            <person name="Galisteo C."/>
            <person name="Sanchez-Porro C."/>
            <person name="Ventosa A."/>
        </authorList>
    </citation>
    <scope>NUCLEOTIDE SEQUENCE</scope>
    <source>
        <strain evidence="6">S1CR25-10</strain>
    </source>
</reference>
<comment type="subcellular location">
    <subcellularLocation>
        <location evidence="1">Membrane</location>
        <topology evidence="1">Multi-pass membrane protein</topology>
    </subcellularLocation>
</comment>
<feature type="transmembrane region" description="Helical" evidence="5">
    <location>
        <begin position="260"/>
        <end position="279"/>
    </location>
</feature>
<dbReference type="GO" id="GO:0016020">
    <property type="term" value="C:membrane"/>
    <property type="evidence" value="ECO:0007669"/>
    <property type="project" value="UniProtKB-SubCell"/>
</dbReference>
<feature type="transmembrane region" description="Helical" evidence="5">
    <location>
        <begin position="129"/>
        <end position="149"/>
    </location>
</feature>
<dbReference type="InterPro" id="IPR038978">
    <property type="entry name" value="MJ0935"/>
</dbReference>
<evidence type="ECO:0000256" key="3">
    <source>
        <dbReference type="ARBA" id="ARBA00022989"/>
    </source>
</evidence>
<organism evidence="6 7">
    <name type="scientific">Natrinema salsiterrestre</name>
    <dbReference type="NCBI Taxonomy" id="2950540"/>
    <lineage>
        <taxon>Archaea</taxon>
        <taxon>Methanobacteriati</taxon>
        <taxon>Methanobacteriota</taxon>
        <taxon>Stenosarchaea group</taxon>
        <taxon>Halobacteria</taxon>
        <taxon>Halobacteriales</taxon>
        <taxon>Natrialbaceae</taxon>
        <taxon>Natrinema</taxon>
    </lineage>
</organism>
<gene>
    <name evidence="6" type="ORF">NDI89_18765</name>
</gene>
<proteinExistence type="predicted"/>
<dbReference type="EMBL" id="JAMQOT010000008">
    <property type="protein sequence ID" value="MDF9747624.1"/>
    <property type="molecule type" value="Genomic_DNA"/>
</dbReference>
<keyword evidence="4 5" id="KW-0472">Membrane</keyword>
<evidence type="ECO:0000313" key="6">
    <source>
        <dbReference type="EMBL" id="MDF9747624.1"/>
    </source>
</evidence>
<protein>
    <submittedName>
        <fullName evidence="6">EMC3/TMCO1 family protein</fullName>
    </submittedName>
</protein>
<dbReference type="Proteomes" id="UP001154061">
    <property type="component" value="Unassembled WGS sequence"/>
</dbReference>
<feature type="transmembrane region" description="Helical" evidence="5">
    <location>
        <begin position="219"/>
        <end position="240"/>
    </location>
</feature>
<evidence type="ECO:0000313" key="7">
    <source>
        <dbReference type="Proteomes" id="UP001154061"/>
    </source>
</evidence>
<evidence type="ECO:0000256" key="4">
    <source>
        <dbReference type="ARBA" id="ARBA00023136"/>
    </source>
</evidence>
<dbReference type="RefSeq" id="WP_277523775.1">
    <property type="nucleotide sequence ID" value="NZ_JAMQOT010000008.1"/>
</dbReference>
<name>A0A9Q4L4V2_9EURY</name>
<evidence type="ECO:0000256" key="1">
    <source>
        <dbReference type="ARBA" id="ARBA00004141"/>
    </source>
</evidence>
<keyword evidence="7" id="KW-1185">Reference proteome</keyword>
<dbReference type="Pfam" id="PF01956">
    <property type="entry name" value="EMC3_TMCO1"/>
    <property type="match status" value="1"/>
</dbReference>
<evidence type="ECO:0000256" key="5">
    <source>
        <dbReference type="SAM" id="Phobius"/>
    </source>
</evidence>